<dbReference type="InterPro" id="IPR013324">
    <property type="entry name" value="RNA_pol_sigma_r3/r4-like"/>
</dbReference>
<reference evidence="7 8" key="1">
    <citation type="submission" date="2024-02" db="EMBL/GenBank/DDBJ databases">
        <authorList>
            <person name="Grouzdev D."/>
        </authorList>
    </citation>
    <scope>NUCLEOTIDE SEQUENCE [LARGE SCALE GENOMIC DNA]</scope>
    <source>
        <strain evidence="7 8">9N</strain>
    </source>
</reference>
<protein>
    <submittedName>
        <fullName evidence="7">Sigma-70 family RNA polymerase sigma factor</fullName>
    </submittedName>
</protein>
<dbReference type="PANTHER" id="PTHR43133">
    <property type="entry name" value="RNA POLYMERASE ECF-TYPE SIGMA FACTO"/>
    <property type="match status" value="1"/>
</dbReference>
<dbReference type="Pfam" id="PF04542">
    <property type="entry name" value="Sigma70_r2"/>
    <property type="match status" value="1"/>
</dbReference>
<dbReference type="InterPro" id="IPR036388">
    <property type="entry name" value="WH-like_DNA-bd_sf"/>
</dbReference>
<dbReference type="InterPro" id="IPR013249">
    <property type="entry name" value="RNA_pol_sigma70_r4_t2"/>
</dbReference>
<accession>A0ABU7XI10</accession>
<evidence type="ECO:0000256" key="3">
    <source>
        <dbReference type="ARBA" id="ARBA00023082"/>
    </source>
</evidence>
<comment type="similarity">
    <text evidence="1">Belongs to the sigma-70 factor family. ECF subfamily.</text>
</comment>
<dbReference type="Gene3D" id="1.10.1740.10">
    <property type="match status" value="1"/>
</dbReference>
<evidence type="ECO:0000256" key="2">
    <source>
        <dbReference type="ARBA" id="ARBA00023015"/>
    </source>
</evidence>
<comment type="caution">
    <text evidence="7">The sequence shown here is derived from an EMBL/GenBank/DDBJ whole genome shotgun (WGS) entry which is preliminary data.</text>
</comment>
<evidence type="ECO:0000313" key="7">
    <source>
        <dbReference type="EMBL" id="MEF3366745.1"/>
    </source>
</evidence>
<dbReference type="PANTHER" id="PTHR43133:SF62">
    <property type="entry name" value="RNA POLYMERASE SIGMA FACTOR SIGZ"/>
    <property type="match status" value="1"/>
</dbReference>
<evidence type="ECO:0000256" key="1">
    <source>
        <dbReference type="ARBA" id="ARBA00010641"/>
    </source>
</evidence>
<dbReference type="RefSeq" id="WP_332081765.1">
    <property type="nucleotide sequence ID" value="NZ_JAZHYN010000023.1"/>
</dbReference>
<dbReference type="InterPro" id="IPR013325">
    <property type="entry name" value="RNA_pol_sigma_r2"/>
</dbReference>
<keyword evidence="8" id="KW-1185">Reference proteome</keyword>
<dbReference type="NCBIfam" id="TIGR02937">
    <property type="entry name" value="sigma70-ECF"/>
    <property type="match status" value="1"/>
</dbReference>
<sequence>MSARLLSNEALLQRVAAGDRGAFRDLYDATASRLYAICVALLKDSARAEEALQESFVRIWERANAYDEAKGAALAWMSVVTRRVALNELRRRDNAHRSLDEDGAAPEIAADLPELDPIGKGRLLECLDKLEAERRQWVLLAYVHGYSHEELARRFERPLGTMKSALFRGLAELRKCIS</sequence>
<feature type="domain" description="RNA polymerase sigma-70 region 2" evidence="5">
    <location>
        <begin position="26"/>
        <end position="93"/>
    </location>
</feature>
<evidence type="ECO:0000259" key="5">
    <source>
        <dbReference type="Pfam" id="PF04542"/>
    </source>
</evidence>
<dbReference type="EMBL" id="JAZHYN010000023">
    <property type="protein sequence ID" value="MEF3366745.1"/>
    <property type="molecule type" value="Genomic_DNA"/>
</dbReference>
<evidence type="ECO:0000313" key="8">
    <source>
        <dbReference type="Proteomes" id="UP001350748"/>
    </source>
</evidence>
<name>A0ABU7XI10_9HYPH</name>
<organism evidence="7 8">
    <name type="scientific">Methylocystis borbori</name>
    <dbReference type="NCBI Taxonomy" id="3118750"/>
    <lineage>
        <taxon>Bacteria</taxon>
        <taxon>Pseudomonadati</taxon>
        <taxon>Pseudomonadota</taxon>
        <taxon>Alphaproteobacteria</taxon>
        <taxon>Hyphomicrobiales</taxon>
        <taxon>Methylocystaceae</taxon>
        <taxon>Methylocystis</taxon>
    </lineage>
</organism>
<dbReference type="InterPro" id="IPR039425">
    <property type="entry name" value="RNA_pol_sigma-70-like"/>
</dbReference>
<dbReference type="InterPro" id="IPR007627">
    <property type="entry name" value="RNA_pol_sigma70_r2"/>
</dbReference>
<evidence type="ECO:0000259" key="6">
    <source>
        <dbReference type="Pfam" id="PF08281"/>
    </source>
</evidence>
<feature type="domain" description="RNA polymerase sigma factor 70 region 4 type 2" evidence="6">
    <location>
        <begin position="122"/>
        <end position="173"/>
    </location>
</feature>
<evidence type="ECO:0000256" key="4">
    <source>
        <dbReference type="ARBA" id="ARBA00023163"/>
    </source>
</evidence>
<keyword evidence="3" id="KW-0731">Sigma factor</keyword>
<proteinExistence type="inferred from homology"/>
<dbReference type="SUPFAM" id="SSF88946">
    <property type="entry name" value="Sigma2 domain of RNA polymerase sigma factors"/>
    <property type="match status" value="1"/>
</dbReference>
<dbReference type="SUPFAM" id="SSF88659">
    <property type="entry name" value="Sigma3 and sigma4 domains of RNA polymerase sigma factors"/>
    <property type="match status" value="1"/>
</dbReference>
<keyword evidence="2" id="KW-0805">Transcription regulation</keyword>
<dbReference type="Pfam" id="PF08281">
    <property type="entry name" value="Sigma70_r4_2"/>
    <property type="match status" value="1"/>
</dbReference>
<dbReference type="Gene3D" id="1.10.10.10">
    <property type="entry name" value="Winged helix-like DNA-binding domain superfamily/Winged helix DNA-binding domain"/>
    <property type="match status" value="1"/>
</dbReference>
<gene>
    <name evidence="7" type="ORF">V3H18_09390</name>
</gene>
<keyword evidence="4" id="KW-0804">Transcription</keyword>
<dbReference type="Proteomes" id="UP001350748">
    <property type="component" value="Unassembled WGS sequence"/>
</dbReference>
<dbReference type="InterPro" id="IPR014284">
    <property type="entry name" value="RNA_pol_sigma-70_dom"/>
</dbReference>